<feature type="domain" description="Myb/SANT-like" evidence="2">
    <location>
        <begin position="11"/>
        <end position="104"/>
    </location>
</feature>
<feature type="compositionally biased region" description="Polar residues" evidence="1">
    <location>
        <begin position="210"/>
        <end position="219"/>
    </location>
</feature>
<dbReference type="AlphaFoldDB" id="A0AAV9AER3"/>
<dbReference type="PANTHER" id="PTHR46929:SF3">
    <property type="entry name" value="MYB_SANT-LIKE DOMAIN-CONTAINING PROTEIN"/>
    <property type="match status" value="1"/>
</dbReference>
<reference evidence="3" key="2">
    <citation type="submission" date="2023-06" db="EMBL/GenBank/DDBJ databases">
        <authorList>
            <person name="Ma L."/>
            <person name="Liu K.-W."/>
            <person name="Li Z."/>
            <person name="Hsiao Y.-Y."/>
            <person name="Qi Y."/>
            <person name="Fu T."/>
            <person name="Tang G."/>
            <person name="Zhang D."/>
            <person name="Sun W.-H."/>
            <person name="Liu D.-K."/>
            <person name="Li Y."/>
            <person name="Chen G.-Z."/>
            <person name="Liu X.-D."/>
            <person name="Liao X.-Y."/>
            <person name="Jiang Y.-T."/>
            <person name="Yu X."/>
            <person name="Hao Y."/>
            <person name="Huang J."/>
            <person name="Zhao X.-W."/>
            <person name="Ke S."/>
            <person name="Chen Y.-Y."/>
            <person name="Wu W.-L."/>
            <person name="Hsu J.-L."/>
            <person name="Lin Y.-F."/>
            <person name="Huang M.-D."/>
            <person name="Li C.-Y."/>
            <person name="Huang L."/>
            <person name="Wang Z.-W."/>
            <person name="Zhao X."/>
            <person name="Zhong W.-Y."/>
            <person name="Peng D.-H."/>
            <person name="Ahmad S."/>
            <person name="Lan S."/>
            <person name="Zhang J.-S."/>
            <person name="Tsai W.-C."/>
            <person name="Van De Peer Y."/>
            <person name="Liu Z.-J."/>
        </authorList>
    </citation>
    <scope>NUCLEOTIDE SEQUENCE</scope>
    <source>
        <strain evidence="3">SCP</strain>
        <tissue evidence="3">Leaves</tissue>
    </source>
</reference>
<gene>
    <name evidence="3" type="ORF">QJS04_geneDACA018953</name>
</gene>
<feature type="compositionally biased region" description="Acidic residues" evidence="1">
    <location>
        <begin position="156"/>
        <end position="165"/>
    </location>
</feature>
<feature type="compositionally biased region" description="Basic and acidic residues" evidence="1">
    <location>
        <begin position="194"/>
        <end position="209"/>
    </location>
</feature>
<name>A0AAV9AER3_ACOGR</name>
<dbReference type="Pfam" id="PF12776">
    <property type="entry name" value="Myb_DNA-bind_3"/>
    <property type="match status" value="1"/>
</dbReference>
<evidence type="ECO:0000259" key="2">
    <source>
        <dbReference type="Pfam" id="PF12776"/>
    </source>
</evidence>
<dbReference type="EMBL" id="JAUJYN010000010">
    <property type="protein sequence ID" value="KAK1262491.1"/>
    <property type="molecule type" value="Genomic_DNA"/>
</dbReference>
<proteinExistence type="predicted"/>
<comment type="caution">
    <text evidence="3">The sequence shown here is derived from an EMBL/GenBank/DDBJ whole genome shotgun (WGS) entry which is preliminary data.</text>
</comment>
<dbReference type="InterPro" id="IPR024752">
    <property type="entry name" value="Myb/SANT-like_dom"/>
</dbReference>
<sequence length="316" mass="35962">MDKTSRSRVFWTPTHDRALLDLMVEQVHNGAREGAGFTREAWKNMVVGFNMKFNLQYDVNQLKNRLKYYRSQYNTVKTLIDQGGFTWDSASRTVVAEDAIWNDYVSKNNNAGIYKFKTWPFYEDWCIVCGPTIADGRFAITSLPLDIKTDDALNNDMDDRDDGMDDFGLGEQPAGSSSINDDPEGTPDSVQFEDSQRSGDELLIKEQSNKRCSSSVTSSQRKRKGRRGMKNGLLDALNSIAESSKLRASLKAESMKDKWPVEKCIAELKMIEGLEEEISLKALFVFKEEYNRSVFLSTEGAQRIAWLRVVCRNVHL</sequence>
<dbReference type="Proteomes" id="UP001179952">
    <property type="component" value="Unassembled WGS sequence"/>
</dbReference>
<evidence type="ECO:0000256" key="1">
    <source>
        <dbReference type="SAM" id="MobiDB-lite"/>
    </source>
</evidence>
<dbReference type="PANTHER" id="PTHR46929">
    <property type="entry name" value="EXPRESSED PROTEIN"/>
    <property type="match status" value="1"/>
</dbReference>
<feature type="region of interest" description="Disordered" evidence="1">
    <location>
        <begin position="154"/>
        <end position="228"/>
    </location>
</feature>
<accession>A0AAV9AER3</accession>
<reference evidence="3" key="1">
    <citation type="journal article" date="2023" name="Nat. Commun.">
        <title>Diploid and tetraploid genomes of Acorus and the evolution of monocots.</title>
        <authorList>
            <person name="Ma L."/>
            <person name="Liu K.W."/>
            <person name="Li Z."/>
            <person name="Hsiao Y.Y."/>
            <person name="Qi Y."/>
            <person name="Fu T."/>
            <person name="Tang G.D."/>
            <person name="Zhang D."/>
            <person name="Sun W.H."/>
            <person name="Liu D.K."/>
            <person name="Li Y."/>
            <person name="Chen G.Z."/>
            <person name="Liu X.D."/>
            <person name="Liao X.Y."/>
            <person name="Jiang Y.T."/>
            <person name="Yu X."/>
            <person name="Hao Y."/>
            <person name="Huang J."/>
            <person name="Zhao X.W."/>
            <person name="Ke S."/>
            <person name="Chen Y.Y."/>
            <person name="Wu W.L."/>
            <person name="Hsu J.L."/>
            <person name="Lin Y.F."/>
            <person name="Huang M.D."/>
            <person name="Li C.Y."/>
            <person name="Huang L."/>
            <person name="Wang Z.W."/>
            <person name="Zhao X."/>
            <person name="Zhong W.Y."/>
            <person name="Peng D.H."/>
            <person name="Ahmad S."/>
            <person name="Lan S."/>
            <person name="Zhang J.S."/>
            <person name="Tsai W.C."/>
            <person name="Van de Peer Y."/>
            <person name="Liu Z.J."/>
        </authorList>
    </citation>
    <scope>NUCLEOTIDE SEQUENCE</scope>
    <source>
        <strain evidence="3">SCP</strain>
    </source>
</reference>
<keyword evidence="4" id="KW-1185">Reference proteome</keyword>
<evidence type="ECO:0000313" key="3">
    <source>
        <dbReference type="EMBL" id="KAK1262491.1"/>
    </source>
</evidence>
<organism evidence="3 4">
    <name type="scientific">Acorus gramineus</name>
    <name type="common">Dwarf sweet flag</name>
    <dbReference type="NCBI Taxonomy" id="55184"/>
    <lineage>
        <taxon>Eukaryota</taxon>
        <taxon>Viridiplantae</taxon>
        <taxon>Streptophyta</taxon>
        <taxon>Embryophyta</taxon>
        <taxon>Tracheophyta</taxon>
        <taxon>Spermatophyta</taxon>
        <taxon>Magnoliopsida</taxon>
        <taxon>Liliopsida</taxon>
        <taxon>Acoraceae</taxon>
        <taxon>Acorus</taxon>
    </lineage>
</organism>
<evidence type="ECO:0000313" key="4">
    <source>
        <dbReference type="Proteomes" id="UP001179952"/>
    </source>
</evidence>
<protein>
    <recommendedName>
        <fullName evidence="2">Myb/SANT-like domain-containing protein</fullName>
    </recommendedName>
</protein>